<feature type="domain" description="Phospholipid/glycerol acyltransferase" evidence="2">
    <location>
        <begin position="37"/>
        <end position="162"/>
    </location>
</feature>
<evidence type="ECO:0000256" key="1">
    <source>
        <dbReference type="SAM" id="Phobius"/>
    </source>
</evidence>
<evidence type="ECO:0000313" key="4">
    <source>
        <dbReference type="Proteomes" id="UP000198393"/>
    </source>
</evidence>
<dbReference type="GO" id="GO:0008654">
    <property type="term" value="P:phospholipid biosynthetic process"/>
    <property type="evidence" value="ECO:0007669"/>
    <property type="project" value="TreeGrafter"/>
</dbReference>
<accession>A0A239IHA1</accession>
<keyword evidence="1" id="KW-0472">Membrane</keyword>
<dbReference type="GO" id="GO:0016287">
    <property type="term" value="F:glycerone-phosphate O-acyltransferase activity"/>
    <property type="evidence" value="ECO:0007669"/>
    <property type="project" value="TreeGrafter"/>
</dbReference>
<dbReference type="SMART" id="SM00563">
    <property type="entry name" value="PlsC"/>
    <property type="match status" value="1"/>
</dbReference>
<evidence type="ECO:0000313" key="3">
    <source>
        <dbReference type="EMBL" id="SNS92393.1"/>
    </source>
</evidence>
<dbReference type="PANTHER" id="PTHR31605:SF0">
    <property type="entry name" value="GLYCEROL-3-PHOSPHATE O-ACYLTRANSFERASE 1"/>
    <property type="match status" value="1"/>
</dbReference>
<keyword evidence="3" id="KW-0808">Transferase</keyword>
<dbReference type="OrthoDB" id="9806008at2"/>
<dbReference type="RefSeq" id="WP_089356391.1">
    <property type="nucleotide sequence ID" value="NZ_FZPD01000003.1"/>
</dbReference>
<reference evidence="3 4" key="1">
    <citation type="submission" date="2017-06" db="EMBL/GenBank/DDBJ databases">
        <authorList>
            <person name="Kim H.J."/>
            <person name="Triplett B.A."/>
        </authorList>
    </citation>
    <scope>NUCLEOTIDE SEQUENCE [LARGE SCALE GENOMIC DNA]</scope>
    <source>
        <strain evidence="3 4">DSM 19307</strain>
    </source>
</reference>
<proteinExistence type="predicted"/>
<sequence>MGAVYASFKVFMKLMLQLYFYKIKVEGIENIPKGVPLLITPNHQNALIDPLLVGTHMPIPIHYLTRSDVFKWWIKSFLNKLNMMPIYRIRDGYAKLSLNDAVFASCREVFNERGSVLMFPEGNHGKEYFLRPLTKGAARLALQSYEEVAEDLMILPVGLNYFEHRKPNSVVLIKFGGPVTVADYAQQYKKNPAKGLIAMRDAIAEAMKKTLVIPEETDDYQQKKELMFQQKNEHLSFSELKALNFSESIDENRHHTHLLAKIFNPIPFLIIHRVLNKEEDVVFHSTLKFALGLFAFPVWWMLVFLLLSFSVGINIATLAVIVMVSGLFYSYQR</sequence>
<name>A0A239IHA1_EKHLU</name>
<keyword evidence="3" id="KW-0012">Acyltransferase</keyword>
<dbReference type="CDD" id="cd07992">
    <property type="entry name" value="LPLAT_AAK14816-like"/>
    <property type="match status" value="1"/>
</dbReference>
<feature type="transmembrane region" description="Helical" evidence="1">
    <location>
        <begin position="287"/>
        <end position="307"/>
    </location>
</feature>
<keyword evidence="1" id="KW-1133">Transmembrane helix</keyword>
<dbReference type="Proteomes" id="UP000198393">
    <property type="component" value="Unassembled WGS sequence"/>
</dbReference>
<protein>
    <submittedName>
        <fullName evidence="3">1-acyl-sn-glycerol-3-phosphate acyltransferase</fullName>
    </submittedName>
</protein>
<dbReference type="AlphaFoldDB" id="A0A239IHA1"/>
<dbReference type="SUPFAM" id="SSF69593">
    <property type="entry name" value="Glycerol-3-phosphate (1)-acyltransferase"/>
    <property type="match status" value="1"/>
</dbReference>
<dbReference type="GO" id="GO:0004366">
    <property type="term" value="F:glycerol-3-phosphate O-acyltransferase activity"/>
    <property type="evidence" value="ECO:0007669"/>
    <property type="project" value="TreeGrafter"/>
</dbReference>
<feature type="transmembrane region" description="Helical" evidence="1">
    <location>
        <begin position="313"/>
        <end position="331"/>
    </location>
</feature>
<dbReference type="InterPro" id="IPR002123">
    <property type="entry name" value="Plipid/glycerol_acylTrfase"/>
</dbReference>
<evidence type="ECO:0000259" key="2">
    <source>
        <dbReference type="SMART" id="SM00563"/>
    </source>
</evidence>
<keyword evidence="4" id="KW-1185">Reference proteome</keyword>
<dbReference type="PANTHER" id="PTHR31605">
    <property type="entry name" value="GLYCEROL-3-PHOSPHATE O-ACYLTRANSFERASE 1"/>
    <property type="match status" value="1"/>
</dbReference>
<dbReference type="InterPro" id="IPR052744">
    <property type="entry name" value="GPAT/DAPAT"/>
</dbReference>
<organism evidence="3 4">
    <name type="scientific">Ekhidna lutea</name>
    <dbReference type="NCBI Taxonomy" id="447679"/>
    <lineage>
        <taxon>Bacteria</taxon>
        <taxon>Pseudomonadati</taxon>
        <taxon>Bacteroidota</taxon>
        <taxon>Cytophagia</taxon>
        <taxon>Cytophagales</taxon>
        <taxon>Reichenbachiellaceae</taxon>
        <taxon>Ekhidna</taxon>
    </lineage>
</organism>
<dbReference type="EMBL" id="FZPD01000003">
    <property type="protein sequence ID" value="SNS92393.1"/>
    <property type="molecule type" value="Genomic_DNA"/>
</dbReference>
<dbReference type="Pfam" id="PF01553">
    <property type="entry name" value="Acyltransferase"/>
    <property type="match status" value="1"/>
</dbReference>
<gene>
    <name evidence="3" type="ORF">SAMN05421640_1645</name>
</gene>
<keyword evidence="1" id="KW-0812">Transmembrane</keyword>